<evidence type="ECO:0000256" key="2">
    <source>
        <dbReference type="SAM" id="Phobius"/>
    </source>
</evidence>
<gene>
    <name evidence="3" type="ORF">Tco025E_10013</name>
</gene>
<proteinExistence type="predicted"/>
<dbReference type="EMBL" id="MKKU01001431">
    <property type="protein sequence ID" value="RNE95457.1"/>
    <property type="molecule type" value="Genomic_DNA"/>
</dbReference>
<sequence>TPYQLRRALVGGAALTTLTVLAAFAFYLVQRHNCGRFACLFFGRSFSINEFPTHGLHTHKVVYFAGVYVFAVPVFFVFGGVRLCTALPVTVVMHAIPAKTRSGGILGPIGCFGKFSFLDSCGACSLWGQGRSWKALPRRRCVLDFTSSFAATALFIFIGGWPDHRLAPRHASSQKTPRRRGQLPAVCPRHSPMGGREEGTRRNWWAVPWSEDVPLRWAHTAHLSLRVSVSLLGGSLCSVHREMEWLRQLCRKTVR</sequence>
<keyword evidence="4" id="KW-1185">Reference proteome</keyword>
<protein>
    <submittedName>
        <fullName evidence="3">Uncharacterized protein</fullName>
    </submittedName>
</protein>
<comment type="caution">
    <text evidence="3">The sequence shown here is derived from an EMBL/GenBank/DDBJ whole genome shotgun (WGS) entry which is preliminary data.</text>
</comment>
<feature type="non-terminal residue" evidence="3">
    <location>
        <position position="1"/>
    </location>
</feature>
<keyword evidence="2" id="KW-1133">Transmembrane helix</keyword>
<dbReference type="AlphaFoldDB" id="A0A3R7N2S9"/>
<evidence type="ECO:0000313" key="3">
    <source>
        <dbReference type="EMBL" id="RNE95457.1"/>
    </source>
</evidence>
<name>A0A3R7N2S9_9TRYP</name>
<reference evidence="3 4" key="1">
    <citation type="journal article" date="2018" name="BMC Genomics">
        <title>Genomic comparison of Trypanosoma conorhini and Trypanosoma rangeli to Trypanosoma cruzi strains of high and low virulence.</title>
        <authorList>
            <person name="Bradwell K.R."/>
            <person name="Koparde V.N."/>
            <person name="Matveyev A.V."/>
            <person name="Serrano M.G."/>
            <person name="Alves J.M."/>
            <person name="Parikh H."/>
            <person name="Huang B."/>
            <person name="Lee V."/>
            <person name="Espinosa-Alvarez O."/>
            <person name="Ortiz P.A."/>
            <person name="Costa-Martins A.G."/>
            <person name="Teixeira M.M."/>
            <person name="Buck G.A."/>
        </authorList>
    </citation>
    <scope>NUCLEOTIDE SEQUENCE [LARGE SCALE GENOMIC DNA]</scope>
    <source>
        <strain evidence="3 4">025E</strain>
    </source>
</reference>
<evidence type="ECO:0000313" key="4">
    <source>
        <dbReference type="Proteomes" id="UP000284403"/>
    </source>
</evidence>
<dbReference type="GeneID" id="40323624"/>
<dbReference type="Proteomes" id="UP000284403">
    <property type="component" value="Unassembled WGS sequence"/>
</dbReference>
<accession>A0A3R7N2S9</accession>
<feature type="region of interest" description="Disordered" evidence="1">
    <location>
        <begin position="168"/>
        <end position="195"/>
    </location>
</feature>
<feature type="transmembrane region" description="Helical" evidence="2">
    <location>
        <begin position="61"/>
        <end position="84"/>
    </location>
</feature>
<keyword evidence="2" id="KW-0472">Membrane</keyword>
<organism evidence="3 4">
    <name type="scientific">Trypanosoma conorhini</name>
    <dbReference type="NCBI Taxonomy" id="83891"/>
    <lineage>
        <taxon>Eukaryota</taxon>
        <taxon>Discoba</taxon>
        <taxon>Euglenozoa</taxon>
        <taxon>Kinetoplastea</taxon>
        <taxon>Metakinetoplastina</taxon>
        <taxon>Trypanosomatida</taxon>
        <taxon>Trypanosomatidae</taxon>
        <taxon>Trypanosoma</taxon>
    </lineage>
</organism>
<evidence type="ECO:0000256" key="1">
    <source>
        <dbReference type="SAM" id="MobiDB-lite"/>
    </source>
</evidence>
<dbReference type="RefSeq" id="XP_029223064.1">
    <property type="nucleotide sequence ID" value="XM_029376806.1"/>
</dbReference>
<feature type="transmembrane region" description="Helical" evidence="2">
    <location>
        <begin position="7"/>
        <end position="28"/>
    </location>
</feature>
<keyword evidence="2" id="KW-0812">Transmembrane</keyword>